<accession>A0AAW0IE83</accession>
<feature type="chain" id="PRO_5043508393" description="Secreted protein" evidence="1">
    <location>
        <begin position="29"/>
        <end position="76"/>
    </location>
</feature>
<dbReference type="Pfam" id="PF15137">
    <property type="entry name" value="ECPIP"/>
    <property type="match status" value="1"/>
</dbReference>
<dbReference type="EMBL" id="JBBHLL010000149">
    <property type="protein sequence ID" value="KAK7812602.1"/>
    <property type="molecule type" value="Genomic_DNA"/>
</dbReference>
<dbReference type="PANTHER" id="PTHR35658">
    <property type="entry name" value="RCG58666, ISOFORM CRA_A"/>
    <property type="match status" value="1"/>
</dbReference>
<sequence>MTPPSSLSLCLLLLGALGIVALDRFTKGQKYGTLIPTKGNTIRNRSCPDIRDSDCSLANLMCSCKAVLPFDVEQAS</sequence>
<feature type="signal peptide" evidence="1">
    <location>
        <begin position="1"/>
        <end position="28"/>
    </location>
</feature>
<dbReference type="InterPro" id="IPR029250">
    <property type="entry name" value="ECPIP"/>
</dbReference>
<proteinExistence type="predicted"/>
<evidence type="ECO:0000313" key="2">
    <source>
        <dbReference type="EMBL" id="KAK7812602.1"/>
    </source>
</evidence>
<dbReference type="PANTHER" id="PTHR35658:SF1">
    <property type="entry name" value="CHROMOSOME 21 OPEN READING FRAME 62"/>
    <property type="match status" value="1"/>
</dbReference>
<name>A0AAW0IE83_MYOGA</name>
<keyword evidence="1" id="KW-0732">Signal</keyword>
<dbReference type="Proteomes" id="UP001488838">
    <property type="component" value="Unassembled WGS sequence"/>
</dbReference>
<dbReference type="AlphaFoldDB" id="A0AAW0IE83"/>
<comment type="caution">
    <text evidence="2">The sequence shown here is derived from an EMBL/GenBank/DDBJ whole genome shotgun (WGS) entry which is preliminary data.</text>
</comment>
<evidence type="ECO:0000256" key="1">
    <source>
        <dbReference type="SAM" id="SignalP"/>
    </source>
</evidence>
<organism evidence="2 3">
    <name type="scientific">Myodes glareolus</name>
    <name type="common">Bank vole</name>
    <name type="synonym">Clethrionomys glareolus</name>
    <dbReference type="NCBI Taxonomy" id="447135"/>
    <lineage>
        <taxon>Eukaryota</taxon>
        <taxon>Metazoa</taxon>
        <taxon>Chordata</taxon>
        <taxon>Craniata</taxon>
        <taxon>Vertebrata</taxon>
        <taxon>Euteleostomi</taxon>
        <taxon>Mammalia</taxon>
        <taxon>Eutheria</taxon>
        <taxon>Euarchontoglires</taxon>
        <taxon>Glires</taxon>
        <taxon>Rodentia</taxon>
        <taxon>Myomorpha</taxon>
        <taxon>Muroidea</taxon>
        <taxon>Cricetidae</taxon>
        <taxon>Arvicolinae</taxon>
        <taxon>Myodes</taxon>
    </lineage>
</organism>
<protein>
    <recommendedName>
        <fullName evidence="4">Secreted protein</fullName>
    </recommendedName>
</protein>
<evidence type="ECO:0008006" key="4">
    <source>
        <dbReference type="Google" id="ProtNLM"/>
    </source>
</evidence>
<gene>
    <name evidence="2" type="ORF">U0070_021582</name>
</gene>
<evidence type="ECO:0000313" key="3">
    <source>
        <dbReference type="Proteomes" id="UP001488838"/>
    </source>
</evidence>
<keyword evidence="3" id="KW-1185">Reference proteome</keyword>
<reference evidence="2 3" key="1">
    <citation type="journal article" date="2023" name="bioRxiv">
        <title>Conserved and derived expression patterns and positive selection on dental genes reveal complex evolutionary context of ever-growing rodent molars.</title>
        <authorList>
            <person name="Calamari Z.T."/>
            <person name="Song A."/>
            <person name="Cohen E."/>
            <person name="Akter M."/>
            <person name="Roy R.D."/>
            <person name="Hallikas O."/>
            <person name="Christensen M.M."/>
            <person name="Li P."/>
            <person name="Marangoni P."/>
            <person name="Jernvall J."/>
            <person name="Klein O.D."/>
        </authorList>
    </citation>
    <scope>NUCLEOTIDE SEQUENCE [LARGE SCALE GENOMIC DNA]</scope>
    <source>
        <strain evidence="2">V071</strain>
    </source>
</reference>